<feature type="domain" description="4Fe-4S" evidence="5">
    <location>
        <begin position="1"/>
        <end position="60"/>
    </location>
</feature>
<dbReference type="InterPro" id="IPR011005">
    <property type="entry name" value="Dihydropteroate_synth-like_sf"/>
</dbReference>
<keyword evidence="1" id="KW-0004">4Fe-4S</keyword>
<protein>
    <recommendedName>
        <fullName evidence="5">4Fe-4S domain-containing protein</fullName>
    </recommendedName>
</protein>
<dbReference type="PANTHER" id="PTHR36214">
    <property type="match status" value="1"/>
</dbReference>
<dbReference type="Pfam" id="PF04060">
    <property type="entry name" value="FeS"/>
    <property type="match status" value="1"/>
</dbReference>
<keyword evidence="2" id="KW-0479">Metal-binding</keyword>
<keyword evidence="3" id="KW-0408">Iron</keyword>
<dbReference type="InterPro" id="IPR051069">
    <property type="entry name" value="ACDS_complex_subunit"/>
</dbReference>
<evidence type="ECO:0000256" key="2">
    <source>
        <dbReference type="ARBA" id="ARBA00022723"/>
    </source>
</evidence>
<dbReference type="AlphaFoldDB" id="X1FVN5"/>
<gene>
    <name evidence="6" type="ORF">S03H2_12854</name>
</gene>
<dbReference type="PANTHER" id="PTHR36214:SF3">
    <property type="entry name" value="ACETYL-COA DECARBONYLASE_SYNTHASE COMPLEX SUBUNIT GAMMA"/>
    <property type="match status" value="1"/>
</dbReference>
<dbReference type="GO" id="GO:0046872">
    <property type="term" value="F:metal ion binding"/>
    <property type="evidence" value="ECO:0007669"/>
    <property type="project" value="UniProtKB-KW"/>
</dbReference>
<sequence length="105" mass="11676">MPISGSQIVKMLPKRKPCRECGFPTCFAFAMKLASGGVTVDKCPYLSEETKIKLIDLLAPPMKLVTIGSGENKLEIGNEEVVYRHEKTYYHEPGITLLISDKESD</sequence>
<evidence type="ECO:0000256" key="4">
    <source>
        <dbReference type="ARBA" id="ARBA00023014"/>
    </source>
</evidence>
<dbReference type="EMBL" id="BARU01006536">
    <property type="protein sequence ID" value="GAH33394.1"/>
    <property type="molecule type" value="Genomic_DNA"/>
</dbReference>
<proteinExistence type="predicted"/>
<comment type="caution">
    <text evidence="6">The sequence shown here is derived from an EMBL/GenBank/DDBJ whole genome shotgun (WGS) entry which is preliminary data.</text>
</comment>
<dbReference type="Pfam" id="PF03599">
    <property type="entry name" value="CdhD"/>
    <property type="match status" value="1"/>
</dbReference>
<keyword evidence="4" id="KW-0411">Iron-sulfur</keyword>
<evidence type="ECO:0000256" key="1">
    <source>
        <dbReference type="ARBA" id="ARBA00022485"/>
    </source>
</evidence>
<dbReference type="Gene3D" id="3.20.20.20">
    <property type="entry name" value="Dihydropteroate synthase-like"/>
    <property type="match status" value="1"/>
</dbReference>
<dbReference type="InterPro" id="IPR016041">
    <property type="entry name" value="Ac-CoA_synth_d_su_TIM-brl"/>
</dbReference>
<accession>X1FVN5</accession>
<dbReference type="GO" id="GO:0051539">
    <property type="term" value="F:4 iron, 4 sulfur cluster binding"/>
    <property type="evidence" value="ECO:0007669"/>
    <property type="project" value="UniProtKB-KW"/>
</dbReference>
<evidence type="ECO:0000259" key="5">
    <source>
        <dbReference type="PROSITE" id="PS51656"/>
    </source>
</evidence>
<name>X1FVN5_9ZZZZ</name>
<reference evidence="6" key="1">
    <citation type="journal article" date="2014" name="Front. Microbiol.">
        <title>High frequency of phylogenetically diverse reductive dehalogenase-homologous genes in deep subseafloor sedimentary metagenomes.</title>
        <authorList>
            <person name="Kawai M."/>
            <person name="Futagami T."/>
            <person name="Toyoda A."/>
            <person name="Takaki Y."/>
            <person name="Nishi S."/>
            <person name="Hori S."/>
            <person name="Arai W."/>
            <person name="Tsubouchi T."/>
            <person name="Morono Y."/>
            <person name="Uchiyama I."/>
            <person name="Ito T."/>
            <person name="Fujiyama A."/>
            <person name="Inagaki F."/>
            <person name="Takami H."/>
        </authorList>
    </citation>
    <scope>NUCLEOTIDE SEQUENCE</scope>
    <source>
        <strain evidence="6">Expedition CK06-06</strain>
    </source>
</reference>
<evidence type="ECO:0000256" key="3">
    <source>
        <dbReference type="ARBA" id="ARBA00023004"/>
    </source>
</evidence>
<organism evidence="6">
    <name type="scientific">marine sediment metagenome</name>
    <dbReference type="NCBI Taxonomy" id="412755"/>
    <lineage>
        <taxon>unclassified sequences</taxon>
        <taxon>metagenomes</taxon>
        <taxon>ecological metagenomes</taxon>
    </lineage>
</organism>
<dbReference type="InterPro" id="IPR007202">
    <property type="entry name" value="4Fe-4S_dom"/>
</dbReference>
<feature type="non-terminal residue" evidence="6">
    <location>
        <position position="105"/>
    </location>
</feature>
<dbReference type="PROSITE" id="PS51656">
    <property type="entry name" value="4FE4S"/>
    <property type="match status" value="1"/>
</dbReference>
<evidence type="ECO:0000313" key="6">
    <source>
        <dbReference type="EMBL" id="GAH33394.1"/>
    </source>
</evidence>